<organism evidence="2 3">
    <name type="scientific">Alkalibacterium indicireducens</name>
    <dbReference type="NCBI Taxonomy" id="398758"/>
    <lineage>
        <taxon>Bacteria</taxon>
        <taxon>Bacillati</taxon>
        <taxon>Bacillota</taxon>
        <taxon>Bacilli</taxon>
        <taxon>Lactobacillales</taxon>
        <taxon>Carnobacteriaceae</taxon>
        <taxon>Alkalibacterium</taxon>
    </lineage>
</organism>
<dbReference type="Proteomes" id="UP001410648">
    <property type="component" value="Unassembled WGS sequence"/>
</dbReference>
<sequence>MNKERIPKSEVLQAIREQGIGKVEEVAAVILETDGTISVLPKKNNELRDLNTLVDMDESQDDQKNDIE</sequence>
<comment type="caution">
    <text evidence="2">The sequence shown here is derived from an EMBL/GenBank/DDBJ whole genome shotgun (WGS) entry which is preliminary data.</text>
</comment>
<evidence type="ECO:0000313" key="2">
    <source>
        <dbReference type="EMBL" id="GAA0486705.1"/>
    </source>
</evidence>
<reference evidence="2 3" key="1">
    <citation type="journal article" date="2019" name="Int. J. Syst. Evol. Microbiol.">
        <title>The Global Catalogue of Microorganisms (GCM) 10K type strain sequencing project: providing services to taxonomists for standard genome sequencing and annotation.</title>
        <authorList>
            <consortium name="The Broad Institute Genomics Platform"/>
            <consortium name="The Broad Institute Genome Sequencing Center for Infectious Disease"/>
            <person name="Wu L."/>
            <person name="Ma J."/>
        </authorList>
    </citation>
    <scope>NUCLEOTIDE SEQUENCE [LARGE SCALE GENOMIC DNA]</scope>
    <source>
        <strain evidence="2 3">JCM 14232</strain>
    </source>
</reference>
<protein>
    <recommendedName>
        <fullName evidence="1">YetF C-terminal domain-containing protein</fullName>
    </recommendedName>
</protein>
<dbReference type="InterPro" id="IPR023090">
    <property type="entry name" value="UPF0702_alpha/beta_dom_sf"/>
</dbReference>
<name>A0ABN1AYU5_9LACT</name>
<accession>A0ABN1AYU5</accession>
<dbReference type="EMBL" id="BAAADA010000117">
    <property type="protein sequence ID" value="GAA0486705.1"/>
    <property type="molecule type" value="Genomic_DNA"/>
</dbReference>
<feature type="domain" description="YetF C-terminal" evidence="1">
    <location>
        <begin position="1"/>
        <end position="53"/>
    </location>
</feature>
<gene>
    <name evidence="2" type="ORF">GCM10008936_14380</name>
</gene>
<dbReference type="Pfam" id="PF04239">
    <property type="entry name" value="DUF421"/>
    <property type="match status" value="1"/>
</dbReference>
<evidence type="ECO:0000259" key="1">
    <source>
        <dbReference type="Pfam" id="PF04239"/>
    </source>
</evidence>
<dbReference type="Gene3D" id="3.30.240.20">
    <property type="entry name" value="bsu07140 like domains"/>
    <property type="match status" value="1"/>
</dbReference>
<evidence type="ECO:0000313" key="3">
    <source>
        <dbReference type="Proteomes" id="UP001410648"/>
    </source>
</evidence>
<dbReference type="InterPro" id="IPR007353">
    <property type="entry name" value="DUF421"/>
</dbReference>
<proteinExistence type="predicted"/>
<keyword evidence="3" id="KW-1185">Reference proteome</keyword>